<dbReference type="GO" id="GO:0006261">
    <property type="term" value="P:DNA-templated DNA replication"/>
    <property type="evidence" value="ECO:0007669"/>
    <property type="project" value="InterPro"/>
</dbReference>
<evidence type="ECO:0000313" key="10">
    <source>
        <dbReference type="Proteomes" id="UP000095728"/>
    </source>
</evidence>
<dbReference type="GO" id="GO:0000811">
    <property type="term" value="C:GINS complex"/>
    <property type="evidence" value="ECO:0007669"/>
    <property type="project" value="TreeGrafter"/>
</dbReference>
<dbReference type="Gene3D" id="1.20.58.1030">
    <property type="match status" value="1"/>
</dbReference>
<feature type="domain" description="GINS subunit" evidence="7">
    <location>
        <begin position="167"/>
        <end position="289"/>
    </location>
</feature>
<evidence type="ECO:0000259" key="7">
    <source>
        <dbReference type="Pfam" id="PF05916"/>
    </source>
</evidence>
<dbReference type="Pfam" id="PF16922">
    <property type="entry name" value="SLD5_C"/>
    <property type="match status" value="1"/>
</dbReference>
<dbReference type="OrthoDB" id="338231at2759"/>
<dbReference type="Gene3D" id="3.40.5.60">
    <property type="match status" value="1"/>
</dbReference>
<dbReference type="AlphaFoldDB" id="A0A1E5R0H9"/>
<dbReference type="CDD" id="cd21692">
    <property type="entry name" value="GINS_B_Sld5"/>
    <property type="match status" value="1"/>
</dbReference>
<comment type="similarity">
    <text evidence="2">Belongs to the GINS4/SLD5 family.</text>
</comment>
<proteinExistence type="inferred from homology"/>
<dbReference type="SUPFAM" id="SSF160059">
    <property type="entry name" value="PriA/YqbF domain"/>
    <property type="match status" value="1"/>
</dbReference>
<feature type="domain" description="DNA replication complex GINS protein SLD5 C-terminal" evidence="8">
    <location>
        <begin position="315"/>
        <end position="375"/>
    </location>
</feature>
<dbReference type="FunCoup" id="A0A1E5R0H9">
    <property type="interactions" value="647"/>
</dbReference>
<protein>
    <recommendedName>
        <fullName evidence="3">DNA replication complex GINS protein SLD5</fullName>
    </recommendedName>
</protein>
<comment type="caution">
    <text evidence="9">The sequence shown here is derived from an EMBL/GenBank/DDBJ whole genome shotgun (WGS) entry which is preliminary data.</text>
</comment>
<dbReference type="PIRSF" id="PIRSF007764">
    <property type="entry name" value="Sld5"/>
    <property type="match status" value="1"/>
</dbReference>
<keyword evidence="5" id="KW-0539">Nucleus</keyword>
<dbReference type="Pfam" id="PF05916">
    <property type="entry name" value="Sld5"/>
    <property type="match status" value="1"/>
</dbReference>
<reference evidence="10" key="1">
    <citation type="journal article" date="2016" name="Genome Announc.">
        <title>Genome sequences of three species of Hanseniaspora isolated from spontaneous wine fermentations.</title>
        <authorList>
            <person name="Sternes P.R."/>
            <person name="Lee D."/>
            <person name="Kutyna D.R."/>
            <person name="Borneman A.R."/>
        </authorList>
    </citation>
    <scope>NUCLEOTIDE SEQUENCE [LARGE SCALE GENOMIC DNA]</scope>
    <source>
        <strain evidence="10">AWRI3579</strain>
    </source>
</reference>
<dbReference type="EMBL" id="LPNM01000012">
    <property type="protein sequence ID" value="OEJ80404.1"/>
    <property type="molecule type" value="Genomic_DNA"/>
</dbReference>
<gene>
    <name evidence="9" type="ORF">AWRI3579_g4445</name>
</gene>
<sequence length="375" mass="42961">MDIDDILADLDDTTNVYHPPSSSYGGRDQSINTSATVLPSDAGLLDDEQDMQTGLGKDKLRTNIRLQNQQSNVVQKSPAEDYQELVTIWRNERMSPELLPYPKNLMKRILAQIEAQVERIEFISMGYDEPTTTASENFSTNDHAGARAKKLQKLQSLESTDVFDKEDEENYDTEEYRQNRDKKLPLLCMEAELERVKFLVRSFIRCRLSKIDKYLVYIRQNDVPTEELDEDEHQGIFSERNDSSGNLSDSQDLESKRHPSKLVSSGLLSPTEYQYLIKHSDILLKYFNNTVLQHMPPSLQLINDTESTVNMVDEPDMEQFVFIFVRGSNDEGASNEFDVHINGLDEDVTLITGGIYVMRYNVIRSLLREGVVVLI</sequence>
<accession>A0A1E5R0H9</accession>
<dbReference type="InParanoid" id="A0A1E5R0H9"/>
<feature type="region of interest" description="Disordered" evidence="6">
    <location>
        <begin position="227"/>
        <end position="263"/>
    </location>
</feature>
<evidence type="ECO:0000256" key="6">
    <source>
        <dbReference type="SAM" id="MobiDB-lite"/>
    </source>
</evidence>
<dbReference type="PANTHER" id="PTHR21206">
    <property type="entry name" value="SLD5 PROTEIN"/>
    <property type="match status" value="1"/>
</dbReference>
<keyword evidence="4" id="KW-0235">DNA replication</keyword>
<dbReference type="InterPro" id="IPR036224">
    <property type="entry name" value="GINS_bundle-like_dom_sf"/>
</dbReference>
<dbReference type="SUPFAM" id="SSF158573">
    <property type="entry name" value="GINS helical bundle-like"/>
    <property type="match status" value="1"/>
</dbReference>
<dbReference type="InterPro" id="IPR008591">
    <property type="entry name" value="GINS_Sld5"/>
</dbReference>
<evidence type="ECO:0000256" key="4">
    <source>
        <dbReference type="ARBA" id="ARBA00022705"/>
    </source>
</evidence>
<dbReference type="InterPro" id="IPR031633">
    <property type="entry name" value="SLD5_C"/>
</dbReference>
<evidence type="ECO:0000256" key="3">
    <source>
        <dbReference type="ARBA" id="ARBA00014804"/>
    </source>
</evidence>
<evidence type="ECO:0000256" key="2">
    <source>
        <dbReference type="ARBA" id="ARBA00008187"/>
    </source>
</evidence>
<dbReference type="InterPro" id="IPR038749">
    <property type="entry name" value="Sld5_GINS_A"/>
</dbReference>
<comment type="subcellular location">
    <subcellularLocation>
        <location evidence="1">Nucleus</location>
    </subcellularLocation>
</comment>
<evidence type="ECO:0000259" key="8">
    <source>
        <dbReference type="Pfam" id="PF16922"/>
    </source>
</evidence>
<evidence type="ECO:0000313" key="9">
    <source>
        <dbReference type="EMBL" id="OEJ80404.1"/>
    </source>
</evidence>
<dbReference type="Proteomes" id="UP000095728">
    <property type="component" value="Unassembled WGS sequence"/>
</dbReference>
<organism evidence="9 10">
    <name type="scientific">Hanseniaspora osmophila</name>
    <dbReference type="NCBI Taxonomy" id="56408"/>
    <lineage>
        <taxon>Eukaryota</taxon>
        <taxon>Fungi</taxon>
        <taxon>Dikarya</taxon>
        <taxon>Ascomycota</taxon>
        <taxon>Saccharomycotina</taxon>
        <taxon>Saccharomycetes</taxon>
        <taxon>Saccharomycodales</taxon>
        <taxon>Saccharomycodaceae</taxon>
        <taxon>Hanseniaspora</taxon>
    </lineage>
</organism>
<evidence type="ECO:0000256" key="1">
    <source>
        <dbReference type="ARBA" id="ARBA00004123"/>
    </source>
</evidence>
<dbReference type="InterPro" id="IPR021151">
    <property type="entry name" value="GINS_A"/>
</dbReference>
<dbReference type="PANTHER" id="PTHR21206:SF0">
    <property type="entry name" value="DNA REPLICATION COMPLEX GINS PROTEIN SLD5"/>
    <property type="match status" value="1"/>
</dbReference>
<dbReference type="CDD" id="cd11711">
    <property type="entry name" value="GINS_A_Sld5"/>
    <property type="match status" value="1"/>
</dbReference>
<evidence type="ECO:0000256" key="5">
    <source>
        <dbReference type="ARBA" id="ARBA00023242"/>
    </source>
</evidence>
<name>A0A1E5R0H9_9ASCO</name>
<dbReference type="STRING" id="56408.A0A1E5R0H9"/>
<dbReference type="GO" id="GO:0000727">
    <property type="term" value="P:double-strand break repair via break-induced replication"/>
    <property type="evidence" value="ECO:0007669"/>
    <property type="project" value="TreeGrafter"/>
</dbReference>
<keyword evidence="10" id="KW-1185">Reference proteome</keyword>